<dbReference type="InterPro" id="IPR032830">
    <property type="entry name" value="XPB/Ssl2_N"/>
</dbReference>
<evidence type="ECO:0000313" key="4">
    <source>
        <dbReference type="EMBL" id="GAA5197888.1"/>
    </source>
</evidence>
<reference evidence="5" key="1">
    <citation type="journal article" date="2019" name="Int. J. Syst. Evol. Microbiol.">
        <title>The Global Catalogue of Microorganisms (GCM) 10K type strain sequencing project: providing services to taxonomists for standard genome sequencing and annotation.</title>
        <authorList>
            <consortium name="The Broad Institute Genomics Platform"/>
            <consortium name="The Broad Institute Genome Sequencing Center for Infectious Disease"/>
            <person name="Wu L."/>
            <person name="Ma J."/>
        </authorList>
    </citation>
    <scope>NUCLEOTIDE SEQUENCE [LARGE SCALE GENOMIC DNA]</scope>
    <source>
        <strain evidence="5">JCM 18304</strain>
    </source>
</reference>
<proteinExistence type="predicted"/>
<dbReference type="InterPro" id="IPR026881">
    <property type="entry name" value="WYL_dom"/>
</dbReference>
<comment type="caution">
    <text evidence="4">The sequence shown here is derived from an EMBL/GenBank/DDBJ whole genome shotgun (WGS) entry which is preliminary data.</text>
</comment>
<feature type="region of interest" description="Disordered" evidence="1">
    <location>
        <begin position="428"/>
        <end position="459"/>
    </location>
</feature>
<evidence type="ECO:0000313" key="5">
    <source>
        <dbReference type="Proteomes" id="UP001501570"/>
    </source>
</evidence>
<dbReference type="GO" id="GO:0004386">
    <property type="term" value="F:helicase activity"/>
    <property type="evidence" value="ECO:0007669"/>
    <property type="project" value="UniProtKB-KW"/>
</dbReference>
<keyword evidence="4" id="KW-0378">Hydrolase</keyword>
<dbReference type="Pfam" id="PF13280">
    <property type="entry name" value="WYL"/>
    <property type="match status" value="1"/>
</dbReference>
<keyword evidence="4" id="KW-0347">Helicase</keyword>
<protein>
    <submittedName>
        <fullName evidence="4">Helicase-associated domain-containing protein</fullName>
    </submittedName>
</protein>
<dbReference type="RefSeq" id="WP_345637097.1">
    <property type="nucleotide sequence ID" value="NZ_BAABJQ010000031.1"/>
</dbReference>
<dbReference type="Pfam" id="PF13625">
    <property type="entry name" value="Helicase_C_3"/>
    <property type="match status" value="1"/>
</dbReference>
<evidence type="ECO:0000259" key="3">
    <source>
        <dbReference type="Pfam" id="PF13625"/>
    </source>
</evidence>
<keyword evidence="4" id="KW-0547">Nucleotide-binding</keyword>
<dbReference type="EMBL" id="BAABJQ010000031">
    <property type="protein sequence ID" value="GAA5197888.1"/>
    <property type="molecule type" value="Genomic_DNA"/>
</dbReference>
<keyword evidence="4" id="KW-0067">ATP-binding</keyword>
<evidence type="ECO:0000259" key="2">
    <source>
        <dbReference type="Pfam" id="PF13280"/>
    </source>
</evidence>
<feature type="domain" description="WYL" evidence="2">
    <location>
        <begin position="755"/>
        <end position="817"/>
    </location>
</feature>
<dbReference type="Proteomes" id="UP001501570">
    <property type="component" value="Unassembled WGS sequence"/>
</dbReference>
<evidence type="ECO:0000256" key="1">
    <source>
        <dbReference type="SAM" id="MobiDB-lite"/>
    </source>
</evidence>
<accession>A0ABP9SNJ8</accession>
<gene>
    <name evidence="4" type="ORF">GCM10023322_70080</name>
</gene>
<organism evidence="4 5">
    <name type="scientific">Rugosimonospora acidiphila</name>
    <dbReference type="NCBI Taxonomy" id="556531"/>
    <lineage>
        <taxon>Bacteria</taxon>
        <taxon>Bacillati</taxon>
        <taxon>Actinomycetota</taxon>
        <taxon>Actinomycetes</taxon>
        <taxon>Micromonosporales</taxon>
        <taxon>Micromonosporaceae</taxon>
        <taxon>Rugosimonospora</taxon>
    </lineage>
</organism>
<feature type="domain" description="Helicase XPB/Ssl2 N-terminal" evidence="3">
    <location>
        <begin position="528"/>
        <end position="647"/>
    </location>
</feature>
<sequence length="820" mass="85847">MATLADHLRALPDDGVAALLRLRPDLVVPVPSDLSALALRAQSRVSVTRALDPLDRFTLEILDALRLTRTDDVTSVDAVLPLVTGGRTPPEPDRVRAAIDRLRALFLVYGSPQALRVAAGVDEVTSPYPAGLGRPAADLDAEADALCADPSGLRRTVLAAPPAARAVLDRLSVGPPLGATSAAAVEDPDSPVGWLVSRHLLVPVTGAGGVPGSGGSVELPREIGLLLRRDIGPLGPLHPQPPAPEATGQSMKIVDSAGAGQVMAAVRNVEDLLDAIAAEPTPVLKSGGLGIRDVRRLAKTVGVDESATATLIETAAAAGLVGETDPDSGAEPRFLPTPGYDHWRNLPIASRWVHLIRSWLAMTRQPGLAGRRDERDRLLGVLAPELERIGAPALRTAALNVLSDADPGAALNPDQVLDVLAWRSPRRFGTATPARPAGPIGGDERRPATPTPSPTRDGVGWALTEAALLGLTGMGALTGYGRLLLTELSGAAGRDPDEDPLGLAGTQAPGSAAIAALDGLLPAPVDHVLLQADLTAVLPGPAEPELAAELALIGEPESTNVLRITAESLRRALDAGYTAAELHALFARRSRTPVPQGLTYLIDDVARRHGGLRVGSAGGYLRSDDEALLVELLADRRLSHLQLRRLAPTVLITPYASTRLLGGLREAGYSPVAEDASGAAVLARPKSPRAPARRAPAAIRSLGDGQVRLTQPRLASIVEQLRRADTAVRTARRPPAGLRAERTGTATPAQAHIQAMAVLQQAVRDKQRVWVGYVDAHGGTAARLVRPVSVGAGYLRAEDDRTETLHTFALHRITAAVVEE</sequence>
<dbReference type="PROSITE" id="PS52050">
    <property type="entry name" value="WYL"/>
    <property type="match status" value="1"/>
</dbReference>
<name>A0ABP9SNJ8_9ACTN</name>
<keyword evidence="5" id="KW-1185">Reference proteome</keyword>